<evidence type="ECO:0000313" key="7">
    <source>
        <dbReference type="EMBL" id="KAK9937765.1"/>
    </source>
</evidence>
<comment type="subcellular location">
    <subcellularLocation>
        <location evidence="1">Nucleus</location>
    </subcellularLocation>
</comment>
<organism evidence="7 8">
    <name type="scientific">Rubus argutus</name>
    <name type="common">Southern blackberry</name>
    <dbReference type="NCBI Taxonomy" id="59490"/>
    <lineage>
        <taxon>Eukaryota</taxon>
        <taxon>Viridiplantae</taxon>
        <taxon>Streptophyta</taxon>
        <taxon>Embryophyta</taxon>
        <taxon>Tracheophyta</taxon>
        <taxon>Spermatophyta</taxon>
        <taxon>Magnoliopsida</taxon>
        <taxon>eudicotyledons</taxon>
        <taxon>Gunneridae</taxon>
        <taxon>Pentapetalae</taxon>
        <taxon>rosids</taxon>
        <taxon>fabids</taxon>
        <taxon>Rosales</taxon>
        <taxon>Rosaceae</taxon>
        <taxon>Rosoideae</taxon>
        <taxon>Rosoideae incertae sedis</taxon>
        <taxon>Rubus</taxon>
    </lineage>
</organism>
<evidence type="ECO:0000256" key="2">
    <source>
        <dbReference type="ARBA" id="ARBA00023015"/>
    </source>
</evidence>
<keyword evidence="5" id="KW-0539">Nucleus</keyword>
<dbReference type="Proteomes" id="UP001457282">
    <property type="component" value="Unassembled WGS sequence"/>
</dbReference>
<dbReference type="EMBL" id="JBEDUW010000003">
    <property type="protein sequence ID" value="KAK9937765.1"/>
    <property type="molecule type" value="Genomic_DNA"/>
</dbReference>
<dbReference type="GO" id="GO:0003700">
    <property type="term" value="F:DNA-binding transcription factor activity"/>
    <property type="evidence" value="ECO:0007669"/>
    <property type="project" value="InterPro"/>
</dbReference>
<dbReference type="PANTHER" id="PTHR32467:SF241">
    <property type="entry name" value="OS01G0899800 PROTEIN"/>
    <property type="match status" value="1"/>
</dbReference>
<comment type="caution">
    <text evidence="7">The sequence shown here is derived from an EMBL/GenBank/DDBJ whole genome shotgun (WGS) entry which is preliminary data.</text>
</comment>
<dbReference type="InterPro" id="IPR016177">
    <property type="entry name" value="DNA-bd_dom_sf"/>
</dbReference>
<reference evidence="7 8" key="1">
    <citation type="journal article" date="2023" name="G3 (Bethesda)">
        <title>A chromosome-length genome assembly and annotation of blackberry (Rubus argutus, cv. 'Hillquist').</title>
        <authorList>
            <person name="Bruna T."/>
            <person name="Aryal R."/>
            <person name="Dudchenko O."/>
            <person name="Sargent D.J."/>
            <person name="Mead D."/>
            <person name="Buti M."/>
            <person name="Cavallini A."/>
            <person name="Hytonen T."/>
            <person name="Andres J."/>
            <person name="Pham M."/>
            <person name="Weisz D."/>
            <person name="Mascagni F."/>
            <person name="Usai G."/>
            <person name="Natali L."/>
            <person name="Bassil N."/>
            <person name="Fernandez G.E."/>
            <person name="Lomsadze A."/>
            <person name="Armour M."/>
            <person name="Olukolu B."/>
            <person name="Poorten T."/>
            <person name="Britton C."/>
            <person name="Davik J."/>
            <person name="Ashrafi H."/>
            <person name="Aiden E.L."/>
            <person name="Borodovsky M."/>
            <person name="Worthington M."/>
        </authorList>
    </citation>
    <scope>NUCLEOTIDE SEQUENCE [LARGE SCALE GENOMIC DNA]</scope>
    <source>
        <strain evidence="7">PI 553951</strain>
    </source>
</reference>
<proteinExistence type="predicted"/>
<sequence length="121" mass="13663">MVTDLDLESQILGFRVRRRKKKKAGGNGKNRKEKQTVVMGTYSSVEMDGGLFDKEEEASRAYGLAALKLCGESTPLNFPVSDYENEVEDMKAFSKKDCMLHIRRNMTRFAKGMSKCRGVSK</sequence>
<dbReference type="GO" id="GO:0003677">
    <property type="term" value="F:DNA binding"/>
    <property type="evidence" value="ECO:0007669"/>
    <property type="project" value="UniProtKB-KW"/>
</dbReference>
<evidence type="ECO:0000259" key="6">
    <source>
        <dbReference type="PROSITE" id="PS51032"/>
    </source>
</evidence>
<keyword evidence="2" id="KW-0805">Transcription regulation</keyword>
<keyword evidence="4" id="KW-0804">Transcription</keyword>
<gene>
    <name evidence="7" type="ORF">M0R45_014535</name>
</gene>
<dbReference type="GO" id="GO:0005634">
    <property type="term" value="C:nucleus"/>
    <property type="evidence" value="ECO:0007669"/>
    <property type="project" value="UniProtKB-SubCell"/>
</dbReference>
<dbReference type="PANTHER" id="PTHR32467">
    <property type="entry name" value="AP2-LIKE ETHYLENE-RESPONSIVE TRANSCRIPTION FACTOR"/>
    <property type="match status" value="1"/>
</dbReference>
<evidence type="ECO:0000313" key="8">
    <source>
        <dbReference type="Proteomes" id="UP001457282"/>
    </source>
</evidence>
<dbReference type="InterPro" id="IPR036955">
    <property type="entry name" value="AP2/ERF_dom_sf"/>
</dbReference>
<evidence type="ECO:0000256" key="5">
    <source>
        <dbReference type="ARBA" id="ARBA00023242"/>
    </source>
</evidence>
<protein>
    <recommendedName>
        <fullName evidence="6">AP2/ERF domain-containing protein</fullName>
    </recommendedName>
</protein>
<evidence type="ECO:0000256" key="3">
    <source>
        <dbReference type="ARBA" id="ARBA00023125"/>
    </source>
</evidence>
<dbReference type="PROSITE" id="PS51032">
    <property type="entry name" value="AP2_ERF"/>
    <property type="match status" value="1"/>
</dbReference>
<feature type="domain" description="AP2/ERF" evidence="6">
    <location>
        <begin position="10"/>
        <end position="79"/>
    </location>
</feature>
<dbReference type="SUPFAM" id="SSF54171">
    <property type="entry name" value="DNA-binding domain"/>
    <property type="match status" value="1"/>
</dbReference>
<keyword evidence="8" id="KW-1185">Reference proteome</keyword>
<accession>A0AAW1XN63</accession>
<dbReference type="AlphaFoldDB" id="A0AAW1XN63"/>
<evidence type="ECO:0000256" key="1">
    <source>
        <dbReference type="ARBA" id="ARBA00004123"/>
    </source>
</evidence>
<name>A0AAW1XN63_RUBAR</name>
<dbReference type="Gene3D" id="3.30.730.10">
    <property type="entry name" value="AP2/ERF domain"/>
    <property type="match status" value="1"/>
</dbReference>
<evidence type="ECO:0000256" key="4">
    <source>
        <dbReference type="ARBA" id="ARBA00023163"/>
    </source>
</evidence>
<keyword evidence="3" id="KW-0238">DNA-binding</keyword>
<dbReference type="SMART" id="SM00380">
    <property type="entry name" value="AP2"/>
    <property type="match status" value="1"/>
</dbReference>
<dbReference type="InterPro" id="IPR001471">
    <property type="entry name" value="AP2/ERF_dom"/>
</dbReference>